<evidence type="ECO:0000313" key="2">
    <source>
        <dbReference type="EMBL" id="RDB36042.1"/>
    </source>
</evidence>
<organism evidence="2 3">
    <name type="scientific">Spirobacillus cienkowskii</name>
    <dbReference type="NCBI Taxonomy" id="495820"/>
    <lineage>
        <taxon>Bacteria</taxon>
        <taxon>Pseudomonadati</taxon>
        <taxon>Bdellovibrionota</taxon>
        <taxon>Oligoflexia</taxon>
        <taxon>Silvanigrellales</taxon>
        <taxon>Spirobacillus</taxon>
    </lineage>
</organism>
<sequence>MLRLKCIRSICILASFLSNLFCIAKASEYQISLGINPPYTIKLDNKNPEGIFLEIIHEALNNSNIKLTIDNKEIPWKRAHENKEENNLLFYLSRTPAREKNYTWIVSLFRDEPVLTNLNNSIVVKKTDDLKQIKKIGALAGGGGESFLKSNGLVKNFYSCKDETQCYNLLLENKIEAVISPQVKAKFVVKKLKIDHLVKSSKGLSAVEGWLASTLNMSQKNQVELKNAIQKFKKTSRYESILKKYQANRP</sequence>
<dbReference type="AlphaFoldDB" id="A0A369KR31"/>
<reference evidence="2" key="1">
    <citation type="submission" date="2018-04" db="EMBL/GenBank/DDBJ databases">
        <title>Draft genome sequence of the Candidatus Spirobacillus cienkowskii, a pathogen of freshwater Daphnia species, reconstructed from hemolymph metagenomic reads.</title>
        <authorList>
            <person name="Bresciani L."/>
            <person name="Lemos L.N."/>
            <person name="Wale N."/>
            <person name="Lin J.Y."/>
            <person name="Fernandes G.R."/>
            <person name="Duffy M.A."/>
            <person name="Rodrigues J.M."/>
        </authorList>
    </citation>
    <scope>NUCLEOTIDE SEQUENCE [LARGE SCALE GENOMIC DNA]</scope>
    <source>
        <strain evidence="2">Binning01</strain>
    </source>
</reference>
<proteinExistence type="predicted"/>
<dbReference type="Gene3D" id="3.40.190.10">
    <property type="entry name" value="Periplasmic binding protein-like II"/>
    <property type="match status" value="2"/>
</dbReference>
<dbReference type="PANTHER" id="PTHR38834:SF3">
    <property type="entry name" value="SOLUTE-BINDING PROTEIN FAMILY 3_N-TERMINAL DOMAIN-CONTAINING PROTEIN"/>
    <property type="match status" value="1"/>
</dbReference>
<name>A0A369KR31_9BACT</name>
<dbReference type="EMBL" id="QOVW01000068">
    <property type="protein sequence ID" value="RDB36042.1"/>
    <property type="molecule type" value="Genomic_DNA"/>
</dbReference>
<dbReference type="SUPFAM" id="SSF53850">
    <property type="entry name" value="Periplasmic binding protein-like II"/>
    <property type="match status" value="1"/>
</dbReference>
<evidence type="ECO:0000256" key="1">
    <source>
        <dbReference type="SAM" id="SignalP"/>
    </source>
</evidence>
<gene>
    <name evidence="2" type="ORF">DCC88_07050</name>
</gene>
<dbReference type="Proteomes" id="UP000253934">
    <property type="component" value="Unassembled WGS sequence"/>
</dbReference>
<protein>
    <submittedName>
        <fullName evidence="2">Uncharacterized protein</fullName>
    </submittedName>
</protein>
<dbReference type="PANTHER" id="PTHR38834">
    <property type="entry name" value="PERIPLASMIC SUBSTRATE BINDING PROTEIN FAMILY 3"/>
    <property type="match status" value="1"/>
</dbReference>
<comment type="caution">
    <text evidence="2">The sequence shown here is derived from an EMBL/GenBank/DDBJ whole genome shotgun (WGS) entry which is preliminary data.</text>
</comment>
<keyword evidence="3" id="KW-1185">Reference proteome</keyword>
<accession>A0A369KR31</accession>
<feature type="signal peptide" evidence="1">
    <location>
        <begin position="1"/>
        <end position="26"/>
    </location>
</feature>
<feature type="chain" id="PRO_5016876509" evidence="1">
    <location>
        <begin position="27"/>
        <end position="250"/>
    </location>
</feature>
<evidence type="ECO:0000313" key="3">
    <source>
        <dbReference type="Proteomes" id="UP000253934"/>
    </source>
</evidence>
<keyword evidence="1" id="KW-0732">Signal</keyword>